<dbReference type="Gene3D" id="3.30.1490.270">
    <property type="match status" value="1"/>
</dbReference>
<dbReference type="SUPFAM" id="SSF56059">
    <property type="entry name" value="Glutathione synthetase ATP-binding domain-like"/>
    <property type="match status" value="1"/>
</dbReference>
<dbReference type="InterPro" id="IPR016450">
    <property type="entry name" value="UCP005522"/>
</dbReference>
<proteinExistence type="predicted"/>
<dbReference type="PANTHER" id="PTHR34595">
    <property type="entry name" value="BLR5612 PROTEIN"/>
    <property type="match status" value="1"/>
</dbReference>
<dbReference type="Proteomes" id="UP000214646">
    <property type="component" value="Unassembled WGS sequence"/>
</dbReference>
<dbReference type="PANTHER" id="PTHR34595:SF7">
    <property type="entry name" value="SLL1039 PROTEIN"/>
    <property type="match status" value="1"/>
</dbReference>
<name>A0A225D5M9_9BACT</name>
<organism evidence="2 3">
    <name type="scientific">Fimbriiglobus ruber</name>
    <dbReference type="NCBI Taxonomy" id="1908690"/>
    <lineage>
        <taxon>Bacteria</taxon>
        <taxon>Pseudomonadati</taxon>
        <taxon>Planctomycetota</taxon>
        <taxon>Planctomycetia</taxon>
        <taxon>Gemmatales</taxon>
        <taxon>Gemmataceae</taxon>
        <taxon>Fimbriiglobus</taxon>
    </lineage>
</organism>
<gene>
    <name evidence="2" type="ORF">FRUB_09345</name>
</gene>
<accession>A0A225D5M9</accession>
<dbReference type="InterPro" id="IPR051680">
    <property type="entry name" value="ATP-dep_Glu-Cys_Ligase-2"/>
</dbReference>
<sequence length="488" mass="54334">MRPSVSRKLFDEYDPHATAWDELFGRDGKPLSHCAVLVERLGNLLVPEFLTKRTSADMAFVNQGITFSVYSDRRGVEKIFPFDLIPRTIPAQEWVAIEKGLVQRITALNMFLHDVYHEQRVLKEGVVPADLALGSKGFRPEMIGFTPPGKQYIHICGTDLVRDAAGQFLVLEDNGRTPSGVSYVLENRAVMKKTFPQLFQDCRVRRVEDYPHRLREALSSVAPEGAGNPPCVVLLSPGPYNSAYFEHSFLARHMGVELVLGQDLFVHDDVVYLKTTQGPQKVDVIYRRLDDDFLDPETFRPDSLLGVPGLFRAYKAGNVTLANAVGTGVADDKAVYPYVEDMIRFYLSEEPILKNVPTYICAREDDKKYVLDHLNELVVKAVNESGGYGMLMGPSSTAAQRAEFKEKILNDPRNYIAQPVVTLSTCPTWIDDGPAPRHVDLRPYIISGKTSWVLPGGLTRTALVKGSLVVNSSQGGGSKDTWVMENGK</sequence>
<evidence type="ECO:0000313" key="2">
    <source>
        <dbReference type="EMBL" id="OWK36782.1"/>
    </source>
</evidence>
<dbReference type="PIRSF" id="PIRSF005522">
    <property type="entry name" value="UCP005522"/>
    <property type="match status" value="1"/>
</dbReference>
<dbReference type="Pfam" id="PF14403">
    <property type="entry name" value="CP_ATPgrasp_2"/>
    <property type="match status" value="1"/>
</dbReference>
<dbReference type="InterPro" id="IPR025841">
    <property type="entry name" value="CP_ATPgrasp_2"/>
</dbReference>
<dbReference type="AlphaFoldDB" id="A0A225D5M9"/>
<protein>
    <submittedName>
        <fullName evidence="2">Protein containing domains DUF404, DUF407</fullName>
    </submittedName>
</protein>
<reference evidence="3" key="1">
    <citation type="submission" date="2017-06" db="EMBL/GenBank/DDBJ databases">
        <title>Genome analysis of Fimbriiglobus ruber SP5, the first member of the order Planctomycetales with confirmed chitinolytic capability.</title>
        <authorList>
            <person name="Ravin N.V."/>
            <person name="Rakitin A.L."/>
            <person name="Ivanova A.A."/>
            <person name="Beletsky A.V."/>
            <person name="Kulichevskaya I.S."/>
            <person name="Mardanov A.V."/>
            <person name="Dedysh S.N."/>
        </authorList>
    </citation>
    <scope>NUCLEOTIDE SEQUENCE [LARGE SCALE GENOMIC DNA]</scope>
    <source>
        <strain evidence="3">SP5</strain>
    </source>
</reference>
<comment type="caution">
    <text evidence="2">The sequence shown here is derived from an EMBL/GenBank/DDBJ whole genome shotgun (WGS) entry which is preliminary data.</text>
</comment>
<feature type="domain" description="Circularly permuted ATP-grasp type 2" evidence="1">
    <location>
        <begin position="86"/>
        <end position="462"/>
    </location>
</feature>
<keyword evidence="3" id="KW-1185">Reference proteome</keyword>
<evidence type="ECO:0000259" key="1">
    <source>
        <dbReference type="Pfam" id="PF14403"/>
    </source>
</evidence>
<dbReference type="Gene3D" id="3.40.50.11290">
    <property type="match status" value="1"/>
</dbReference>
<dbReference type="EMBL" id="NIDE01000017">
    <property type="protein sequence ID" value="OWK36782.1"/>
    <property type="molecule type" value="Genomic_DNA"/>
</dbReference>
<evidence type="ECO:0000313" key="3">
    <source>
        <dbReference type="Proteomes" id="UP000214646"/>
    </source>
</evidence>